<evidence type="ECO:0000313" key="11">
    <source>
        <dbReference type="EMBL" id="TBW36417.1"/>
    </source>
</evidence>
<feature type="transmembrane region" description="Helical" evidence="9">
    <location>
        <begin position="209"/>
        <end position="226"/>
    </location>
</feature>
<dbReference type="Pfam" id="PF20154">
    <property type="entry name" value="LNT_N"/>
    <property type="match status" value="1"/>
</dbReference>
<feature type="transmembrane region" description="Helical" evidence="9">
    <location>
        <begin position="70"/>
        <end position="90"/>
    </location>
</feature>
<dbReference type="Proteomes" id="UP000292781">
    <property type="component" value="Unassembled WGS sequence"/>
</dbReference>
<evidence type="ECO:0000313" key="12">
    <source>
        <dbReference type="Proteomes" id="UP000292781"/>
    </source>
</evidence>
<dbReference type="CDD" id="cd07571">
    <property type="entry name" value="ALP_N-acyl_transferase"/>
    <property type="match status" value="1"/>
</dbReference>
<keyword evidence="3 9" id="KW-1003">Cell membrane</keyword>
<dbReference type="EMBL" id="SJFN01000020">
    <property type="protein sequence ID" value="TBW36417.1"/>
    <property type="molecule type" value="Genomic_DNA"/>
</dbReference>
<feature type="transmembrane region" description="Helical" evidence="9">
    <location>
        <begin position="102"/>
        <end position="125"/>
    </location>
</feature>
<dbReference type="SUPFAM" id="SSF56317">
    <property type="entry name" value="Carbon-nitrogen hydrolase"/>
    <property type="match status" value="1"/>
</dbReference>
<dbReference type="EC" id="2.3.1.269" evidence="9"/>
<dbReference type="PROSITE" id="PS50263">
    <property type="entry name" value="CN_HYDROLASE"/>
    <property type="match status" value="1"/>
</dbReference>
<proteinExistence type="inferred from homology"/>
<gene>
    <name evidence="9 11" type="primary">lnt</name>
    <name evidence="11" type="ORF">EYW49_13825</name>
</gene>
<comment type="caution">
    <text evidence="11">The sequence shown here is derived from an EMBL/GenBank/DDBJ whole genome shotgun (WGS) entry which is preliminary data.</text>
</comment>
<dbReference type="PANTHER" id="PTHR38686:SF1">
    <property type="entry name" value="APOLIPOPROTEIN N-ACYLTRANSFERASE"/>
    <property type="match status" value="1"/>
</dbReference>
<evidence type="ECO:0000256" key="5">
    <source>
        <dbReference type="ARBA" id="ARBA00022692"/>
    </source>
</evidence>
<dbReference type="PANTHER" id="PTHR38686">
    <property type="entry name" value="APOLIPOPROTEIN N-ACYLTRANSFERASE"/>
    <property type="match status" value="1"/>
</dbReference>
<keyword evidence="4 9" id="KW-0808">Transferase</keyword>
<evidence type="ECO:0000256" key="4">
    <source>
        <dbReference type="ARBA" id="ARBA00022679"/>
    </source>
</evidence>
<dbReference type="InterPro" id="IPR045378">
    <property type="entry name" value="LNT_N"/>
</dbReference>
<feature type="transmembrane region" description="Helical" evidence="9">
    <location>
        <begin position="176"/>
        <end position="197"/>
    </location>
</feature>
<dbReference type="GO" id="GO:0005886">
    <property type="term" value="C:plasma membrane"/>
    <property type="evidence" value="ECO:0007669"/>
    <property type="project" value="UniProtKB-SubCell"/>
</dbReference>
<reference evidence="11 12" key="1">
    <citation type="submission" date="2019-02" db="EMBL/GenBank/DDBJ databases">
        <title>Siculibacillus lacustris gen. nov., sp. nov., a new rosette-forming bacterium isolated from a freshwater crater lake (Lake St. Ana, Romania).</title>
        <authorList>
            <person name="Felfoldi T."/>
            <person name="Marton Z."/>
            <person name="Szabo A."/>
            <person name="Mentes A."/>
            <person name="Boka K."/>
            <person name="Marialigeti K."/>
            <person name="Mathe I."/>
            <person name="Koncz M."/>
            <person name="Schumann P."/>
            <person name="Toth E."/>
        </authorList>
    </citation>
    <scope>NUCLEOTIDE SEQUENCE [LARGE SCALE GENOMIC DNA]</scope>
    <source>
        <strain evidence="11 12">SA-279</strain>
    </source>
</reference>
<sequence length="549" mass="59037">MLERWSHAVMLLWGWRRLLSVALAGSLGGLAQAPFHAFPVLWIAFPVLVWALDGAVDLTGRRGLARFWPAFRVGWAFGFGWFLAGLWWIGSAFLVDVGQFGWMLPIAIASLSIGLGLFHGLATLFARLLWSEGPSRIVALAIGFFLADWLRGHVLTGFPWGSIGQGFAANGPMMQIAAVLGGYGVTLLAVVVFAAPAVLARALPADRRFAAGIAVVFVGVVGWGGYRLVANPTTFEPGYRFRVVQPAIDQWTNWSPTFKHETVARFVELSSGPARDAAGAPLAADLRPSLAGARPSRLPGITHLVWPESAFPFLLANEPWALATLAELLGDGTTLFTGATRAEAPAAGETRPRFYNSILALGPGAEILAAYDKVHLVPFGEYLPFQDFAESLGLLQLTKLRGGYTPGPGRRTLSVADTPPFAPLVCYEAVFPGEVVAPGERPRWMLNVTNDAWFGMTPGPWQHLHQVRLRAVEEGLPVVRAANDGVSAAIDPLGRVVGSLTLGASGAFDFDLPRPLPATIAARHGDLLAWLLALLAFSTMSFRRIKNEA</sequence>
<comment type="function">
    <text evidence="9">Catalyzes the phospholipid dependent N-acylation of the N-terminal cysteine of apolipoprotein, the last step in lipoprotein maturation.</text>
</comment>
<evidence type="ECO:0000256" key="7">
    <source>
        <dbReference type="ARBA" id="ARBA00023136"/>
    </source>
</evidence>
<dbReference type="RefSeq" id="WP_131310174.1">
    <property type="nucleotide sequence ID" value="NZ_SJFN01000020.1"/>
</dbReference>
<dbReference type="Gene3D" id="3.60.110.10">
    <property type="entry name" value="Carbon-nitrogen hydrolase"/>
    <property type="match status" value="1"/>
</dbReference>
<evidence type="ECO:0000256" key="3">
    <source>
        <dbReference type="ARBA" id="ARBA00022475"/>
    </source>
</evidence>
<protein>
    <recommendedName>
        <fullName evidence="9">Apolipoprotein N-acyltransferase</fullName>
        <shortName evidence="9">ALP N-acyltransferase</shortName>
        <ecNumber evidence="9">2.3.1.269</ecNumber>
    </recommendedName>
</protein>
<dbReference type="GO" id="GO:0016410">
    <property type="term" value="F:N-acyltransferase activity"/>
    <property type="evidence" value="ECO:0007669"/>
    <property type="project" value="UniProtKB-UniRule"/>
</dbReference>
<evidence type="ECO:0000256" key="6">
    <source>
        <dbReference type="ARBA" id="ARBA00022989"/>
    </source>
</evidence>
<keyword evidence="6 9" id="KW-1133">Transmembrane helix</keyword>
<keyword evidence="12" id="KW-1185">Reference proteome</keyword>
<keyword evidence="5 9" id="KW-0812">Transmembrane</keyword>
<dbReference type="NCBIfam" id="TIGR00546">
    <property type="entry name" value="lnt"/>
    <property type="match status" value="1"/>
</dbReference>
<evidence type="ECO:0000256" key="9">
    <source>
        <dbReference type="HAMAP-Rule" id="MF_01148"/>
    </source>
</evidence>
<feature type="transmembrane region" description="Helical" evidence="9">
    <location>
        <begin position="41"/>
        <end position="58"/>
    </location>
</feature>
<comment type="catalytic activity">
    <reaction evidence="9">
        <text>N-terminal S-1,2-diacyl-sn-glyceryl-L-cysteinyl-[lipoprotein] + a glycerophospholipid = N-acyl-S-1,2-diacyl-sn-glyceryl-L-cysteinyl-[lipoprotein] + a 2-acyl-sn-glycero-3-phospholipid + H(+)</text>
        <dbReference type="Rhea" id="RHEA:48228"/>
        <dbReference type="Rhea" id="RHEA-COMP:14681"/>
        <dbReference type="Rhea" id="RHEA-COMP:14684"/>
        <dbReference type="ChEBI" id="CHEBI:15378"/>
        <dbReference type="ChEBI" id="CHEBI:136912"/>
        <dbReference type="ChEBI" id="CHEBI:140656"/>
        <dbReference type="ChEBI" id="CHEBI:140657"/>
        <dbReference type="ChEBI" id="CHEBI:140660"/>
        <dbReference type="EC" id="2.3.1.269"/>
    </reaction>
</comment>
<accession>A0A4Q9VLP5</accession>
<comment type="subcellular location">
    <subcellularLocation>
        <location evidence="1 9">Cell membrane</location>
        <topology evidence="1 9">Multi-pass membrane protein</topology>
    </subcellularLocation>
</comment>
<evidence type="ECO:0000256" key="1">
    <source>
        <dbReference type="ARBA" id="ARBA00004651"/>
    </source>
</evidence>
<dbReference type="InterPro" id="IPR003010">
    <property type="entry name" value="C-N_Hydrolase"/>
</dbReference>
<organism evidence="11 12">
    <name type="scientific">Siculibacillus lacustris</name>
    <dbReference type="NCBI Taxonomy" id="1549641"/>
    <lineage>
        <taxon>Bacteria</taxon>
        <taxon>Pseudomonadati</taxon>
        <taxon>Pseudomonadota</taxon>
        <taxon>Alphaproteobacteria</taxon>
        <taxon>Hyphomicrobiales</taxon>
        <taxon>Ancalomicrobiaceae</taxon>
        <taxon>Siculibacillus</taxon>
    </lineage>
</organism>
<dbReference type="GO" id="GO:0042158">
    <property type="term" value="P:lipoprotein biosynthetic process"/>
    <property type="evidence" value="ECO:0007669"/>
    <property type="project" value="UniProtKB-UniRule"/>
</dbReference>
<keyword evidence="7 9" id="KW-0472">Membrane</keyword>
<comment type="pathway">
    <text evidence="9">Protein modification; lipoprotein biosynthesis (N-acyl transfer).</text>
</comment>
<feature type="transmembrane region" description="Helical" evidence="9">
    <location>
        <begin position="137"/>
        <end position="156"/>
    </location>
</feature>
<dbReference type="HAMAP" id="MF_01148">
    <property type="entry name" value="Lnt"/>
    <property type="match status" value="1"/>
</dbReference>
<dbReference type="InterPro" id="IPR036526">
    <property type="entry name" value="C-N_Hydrolase_sf"/>
</dbReference>
<evidence type="ECO:0000259" key="10">
    <source>
        <dbReference type="PROSITE" id="PS50263"/>
    </source>
</evidence>
<dbReference type="OrthoDB" id="9804277at2"/>
<keyword evidence="11" id="KW-0449">Lipoprotein</keyword>
<keyword evidence="8 9" id="KW-0012">Acyltransferase</keyword>
<comment type="similarity">
    <text evidence="2 9">Belongs to the CN hydrolase family. Apolipoprotein N-acyltransferase subfamily.</text>
</comment>
<name>A0A4Q9VLP5_9HYPH</name>
<dbReference type="InterPro" id="IPR004563">
    <property type="entry name" value="Apolipo_AcylTrfase"/>
</dbReference>
<dbReference type="UniPathway" id="UPA00666"/>
<feature type="domain" description="CN hydrolase" evidence="10">
    <location>
        <begin position="244"/>
        <end position="514"/>
    </location>
</feature>
<evidence type="ECO:0000256" key="8">
    <source>
        <dbReference type="ARBA" id="ARBA00023315"/>
    </source>
</evidence>
<dbReference type="AlphaFoldDB" id="A0A4Q9VLP5"/>
<evidence type="ECO:0000256" key="2">
    <source>
        <dbReference type="ARBA" id="ARBA00010065"/>
    </source>
</evidence>
<dbReference type="Pfam" id="PF00795">
    <property type="entry name" value="CN_hydrolase"/>
    <property type="match status" value="1"/>
</dbReference>